<accession>A0ABU3WVN5</accession>
<organism evidence="1 2">
    <name type="scientific">Rhodococcus zopfii</name>
    <dbReference type="NCBI Taxonomy" id="43772"/>
    <lineage>
        <taxon>Bacteria</taxon>
        <taxon>Bacillati</taxon>
        <taxon>Actinomycetota</taxon>
        <taxon>Actinomycetes</taxon>
        <taxon>Mycobacteriales</taxon>
        <taxon>Nocardiaceae</taxon>
        <taxon>Rhodococcus</taxon>
    </lineage>
</organism>
<dbReference type="InterPro" id="IPR011249">
    <property type="entry name" value="Metalloenz_LuxS/M16"/>
</dbReference>
<proteinExistence type="predicted"/>
<dbReference type="SUPFAM" id="SSF63411">
    <property type="entry name" value="LuxS/MPP-like metallohydrolase"/>
    <property type="match status" value="1"/>
</dbReference>
<evidence type="ECO:0000313" key="2">
    <source>
        <dbReference type="Proteomes" id="UP001275440"/>
    </source>
</evidence>
<dbReference type="Gene3D" id="3.30.830.10">
    <property type="entry name" value="Metalloenzyme, LuxS/M16 peptidase-like"/>
    <property type="match status" value="1"/>
</dbReference>
<dbReference type="EMBL" id="WBMO01000005">
    <property type="protein sequence ID" value="MDV2477802.1"/>
    <property type="molecule type" value="Genomic_DNA"/>
</dbReference>
<protein>
    <submittedName>
        <fullName evidence="1">Uncharacterized protein</fullName>
    </submittedName>
</protein>
<keyword evidence="2" id="KW-1185">Reference proteome</keyword>
<sequence>MGDNRIVFAARPYYDEDDDRHIAARVAAMLVNNPGGSVLEQHLAAAGIPATSAISTIDSVGARNVMVIEYRLNTACAPAQIVERTRAAIAGVGRMSFSDRDLARAKACAQSLLDISVSGLPQFVDAVCGFVARYGRPDVIDDYRRLIDAVDRDAVAAVLAELYAGEAFVVDQVRAA</sequence>
<gene>
    <name evidence="1" type="ORF">F8M49_24775</name>
</gene>
<evidence type="ECO:0000313" key="1">
    <source>
        <dbReference type="EMBL" id="MDV2477802.1"/>
    </source>
</evidence>
<dbReference type="Proteomes" id="UP001275440">
    <property type="component" value="Unassembled WGS sequence"/>
</dbReference>
<name>A0ABU3WVN5_9NOCA</name>
<comment type="caution">
    <text evidence="1">The sequence shown here is derived from an EMBL/GenBank/DDBJ whole genome shotgun (WGS) entry which is preliminary data.</text>
</comment>
<reference evidence="1 2" key="1">
    <citation type="submission" date="2019-10" db="EMBL/GenBank/DDBJ databases">
        <title>Draft Genome Assembly of Rhodococcus zopfii DSM44189.</title>
        <authorList>
            <person name="Sutton J.M."/>
            <person name="Akob D.M."/>
            <person name="Bushman T.J."/>
        </authorList>
    </citation>
    <scope>NUCLEOTIDE SEQUENCE [LARGE SCALE GENOMIC DNA]</scope>
    <source>
        <strain evidence="1 2">DSM 44189</strain>
    </source>
</reference>